<name>A0A512PFA4_9CELL</name>
<keyword evidence="1" id="KW-0472">Membrane</keyword>
<feature type="transmembrane region" description="Helical" evidence="1">
    <location>
        <begin position="290"/>
        <end position="311"/>
    </location>
</feature>
<feature type="transmembrane region" description="Helical" evidence="1">
    <location>
        <begin position="29"/>
        <end position="48"/>
    </location>
</feature>
<dbReference type="SMART" id="SM00014">
    <property type="entry name" value="acidPPc"/>
    <property type="match status" value="1"/>
</dbReference>
<feature type="transmembrane region" description="Helical" evidence="1">
    <location>
        <begin position="201"/>
        <end position="221"/>
    </location>
</feature>
<feature type="transmembrane region" description="Helical" evidence="1">
    <location>
        <begin position="85"/>
        <end position="103"/>
    </location>
</feature>
<dbReference type="Gene3D" id="1.20.144.10">
    <property type="entry name" value="Phosphatidic acid phosphatase type 2/haloperoxidase"/>
    <property type="match status" value="1"/>
</dbReference>
<dbReference type="Proteomes" id="UP000321798">
    <property type="component" value="Unassembled WGS sequence"/>
</dbReference>
<dbReference type="AlphaFoldDB" id="A0A512PFA4"/>
<feature type="transmembrane region" description="Helical" evidence="1">
    <location>
        <begin position="110"/>
        <end position="128"/>
    </location>
</feature>
<dbReference type="EMBL" id="BKAL01000008">
    <property type="protein sequence ID" value="GEP69884.1"/>
    <property type="molecule type" value="Genomic_DNA"/>
</dbReference>
<accession>A0A512PFA4</accession>
<evidence type="ECO:0000313" key="4">
    <source>
        <dbReference type="Proteomes" id="UP000321798"/>
    </source>
</evidence>
<feature type="domain" description="Phosphatidic acid phosphatase type 2/haloperoxidase" evidence="2">
    <location>
        <begin position="110"/>
        <end position="216"/>
    </location>
</feature>
<dbReference type="InterPro" id="IPR036938">
    <property type="entry name" value="PAP2/HPO_sf"/>
</dbReference>
<keyword evidence="1" id="KW-0812">Transmembrane</keyword>
<evidence type="ECO:0000256" key="1">
    <source>
        <dbReference type="SAM" id="Phobius"/>
    </source>
</evidence>
<reference evidence="3 4" key="1">
    <citation type="submission" date="2019-07" db="EMBL/GenBank/DDBJ databases">
        <title>Whole genome shotgun sequence of Cellulomonas soli NBRC 109434.</title>
        <authorList>
            <person name="Hosoyama A."/>
            <person name="Uohara A."/>
            <person name="Ohji S."/>
            <person name="Ichikawa N."/>
        </authorList>
    </citation>
    <scope>NUCLEOTIDE SEQUENCE [LARGE SCALE GENOMIC DNA]</scope>
    <source>
        <strain evidence="3 4">NBRC 109434</strain>
    </source>
</reference>
<keyword evidence="4" id="KW-1185">Reference proteome</keyword>
<dbReference type="InterPro" id="IPR000326">
    <property type="entry name" value="PAP2/HPO"/>
</dbReference>
<sequence>MTYRGAVHPTPVASPRKAAPAHVRVKPEVAVTAVVITAVSAVGVWLLWRVFVDTWAGQRVDQAALEGARYGQVELWQVAEHVLDVVSVGFIAAVLLAAVVIALVRRRWSLAVQVAVLMIGANVTTRVLKLVVFERPDLGVAGVWGNTLPSGHTTAAASVAVALLLVVPPRVRPWAALLGAAYTTATGVSTLVGQWHRPSDVVAAVLVVLAWSAGVCALVALDQRPTSTSTGMLPRVGRSGRPQMPAGVRRVAGLLVGCGVVVSAFAAGALSSTWQQRMDLDTRGELLMAYAGGVSAVLASACLGFAVLLVLRHVAGTASVRV</sequence>
<evidence type="ECO:0000259" key="2">
    <source>
        <dbReference type="SMART" id="SM00014"/>
    </source>
</evidence>
<keyword evidence="1" id="KW-1133">Transmembrane helix</keyword>
<feature type="transmembrane region" description="Helical" evidence="1">
    <location>
        <begin position="148"/>
        <end position="167"/>
    </location>
</feature>
<proteinExistence type="predicted"/>
<evidence type="ECO:0000313" key="3">
    <source>
        <dbReference type="EMBL" id="GEP69884.1"/>
    </source>
</evidence>
<dbReference type="Pfam" id="PF01569">
    <property type="entry name" value="PAP2"/>
    <property type="match status" value="1"/>
</dbReference>
<dbReference type="SUPFAM" id="SSF48317">
    <property type="entry name" value="Acid phosphatase/Vanadium-dependent haloperoxidase"/>
    <property type="match status" value="1"/>
</dbReference>
<organism evidence="3 4">
    <name type="scientific">Cellulomonas soli</name>
    <dbReference type="NCBI Taxonomy" id="931535"/>
    <lineage>
        <taxon>Bacteria</taxon>
        <taxon>Bacillati</taxon>
        <taxon>Actinomycetota</taxon>
        <taxon>Actinomycetes</taxon>
        <taxon>Micrococcales</taxon>
        <taxon>Cellulomonadaceae</taxon>
        <taxon>Cellulomonas</taxon>
    </lineage>
</organism>
<protein>
    <recommendedName>
        <fullName evidence="2">Phosphatidic acid phosphatase type 2/haloperoxidase domain-containing protein</fullName>
    </recommendedName>
</protein>
<gene>
    <name evidence="3" type="ORF">CSO01_25990</name>
</gene>
<feature type="transmembrane region" description="Helical" evidence="1">
    <location>
        <begin position="174"/>
        <end position="195"/>
    </location>
</feature>
<comment type="caution">
    <text evidence="3">The sequence shown here is derived from an EMBL/GenBank/DDBJ whole genome shotgun (WGS) entry which is preliminary data.</text>
</comment>
<dbReference type="OrthoDB" id="3240395at2"/>
<feature type="transmembrane region" description="Helical" evidence="1">
    <location>
        <begin position="251"/>
        <end position="270"/>
    </location>
</feature>